<dbReference type="InterPro" id="IPR037066">
    <property type="entry name" value="Plug_dom_sf"/>
</dbReference>
<name>A0A382K6V0_9ZZZZ</name>
<dbReference type="Gene3D" id="2.170.130.10">
    <property type="entry name" value="TonB-dependent receptor, plug domain"/>
    <property type="match status" value="1"/>
</dbReference>
<feature type="non-terminal residue" evidence="3">
    <location>
        <position position="197"/>
    </location>
</feature>
<evidence type="ECO:0000313" key="3">
    <source>
        <dbReference type="EMBL" id="SVC19909.1"/>
    </source>
</evidence>
<evidence type="ECO:0000259" key="2">
    <source>
        <dbReference type="Pfam" id="PF07715"/>
    </source>
</evidence>
<dbReference type="SUPFAM" id="SSF56935">
    <property type="entry name" value="Porins"/>
    <property type="match status" value="1"/>
</dbReference>
<dbReference type="InterPro" id="IPR039426">
    <property type="entry name" value="TonB-dep_rcpt-like"/>
</dbReference>
<accession>A0A382K6V0</accession>
<gene>
    <name evidence="3" type="ORF">METZ01_LOCUS272763</name>
</gene>
<sequence>MKLKNTLFFLSVLFVFTAFGQIKSDSVLIEKKHKEVSISATKSSKSLDVVPIPGSIIGKKEITETAATKLDEVIEKQTGIIIVPTKIGTKGVQMQGLDASYTAILLDGCPMIGRSFGTLDLNRISLADIEKIEIIRGASSSLYGSNALGGVINLISKNQVKDGKNMFLGMKYGTNNSLNSSALYQYKKGGLQLSNSI</sequence>
<proteinExistence type="predicted"/>
<evidence type="ECO:0000256" key="1">
    <source>
        <dbReference type="ARBA" id="ARBA00022729"/>
    </source>
</evidence>
<dbReference type="Pfam" id="PF07715">
    <property type="entry name" value="Plug"/>
    <property type="match status" value="1"/>
</dbReference>
<dbReference type="InterPro" id="IPR012910">
    <property type="entry name" value="Plug_dom"/>
</dbReference>
<dbReference type="AlphaFoldDB" id="A0A382K6V0"/>
<dbReference type="PANTHER" id="PTHR30069">
    <property type="entry name" value="TONB-DEPENDENT OUTER MEMBRANE RECEPTOR"/>
    <property type="match status" value="1"/>
</dbReference>
<dbReference type="PROSITE" id="PS52016">
    <property type="entry name" value="TONB_DEPENDENT_REC_3"/>
    <property type="match status" value="1"/>
</dbReference>
<reference evidence="3" key="1">
    <citation type="submission" date="2018-05" db="EMBL/GenBank/DDBJ databases">
        <authorList>
            <person name="Lanie J.A."/>
            <person name="Ng W.-L."/>
            <person name="Kazmierczak K.M."/>
            <person name="Andrzejewski T.M."/>
            <person name="Davidsen T.M."/>
            <person name="Wayne K.J."/>
            <person name="Tettelin H."/>
            <person name="Glass J.I."/>
            <person name="Rusch D."/>
            <person name="Podicherti R."/>
            <person name="Tsui H.-C.T."/>
            <person name="Winkler M.E."/>
        </authorList>
    </citation>
    <scope>NUCLEOTIDE SEQUENCE</scope>
</reference>
<dbReference type="PANTHER" id="PTHR30069:SF29">
    <property type="entry name" value="HEMOGLOBIN AND HEMOGLOBIN-HAPTOGLOBIN-BINDING PROTEIN 1-RELATED"/>
    <property type="match status" value="1"/>
</dbReference>
<dbReference type="GO" id="GO:0009279">
    <property type="term" value="C:cell outer membrane"/>
    <property type="evidence" value="ECO:0007669"/>
    <property type="project" value="TreeGrafter"/>
</dbReference>
<feature type="domain" description="TonB-dependent receptor plug" evidence="2">
    <location>
        <begin position="50"/>
        <end position="151"/>
    </location>
</feature>
<organism evidence="3">
    <name type="scientific">marine metagenome</name>
    <dbReference type="NCBI Taxonomy" id="408172"/>
    <lineage>
        <taxon>unclassified sequences</taxon>
        <taxon>metagenomes</taxon>
        <taxon>ecological metagenomes</taxon>
    </lineage>
</organism>
<protein>
    <recommendedName>
        <fullName evidence="2">TonB-dependent receptor plug domain-containing protein</fullName>
    </recommendedName>
</protein>
<keyword evidence="1" id="KW-0732">Signal</keyword>
<dbReference type="GO" id="GO:0044718">
    <property type="term" value="P:siderophore transmembrane transport"/>
    <property type="evidence" value="ECO:0007669"/>
    <property type="project" value="TreeGrafter"/>
</dbReference>
<dbReference type="EMBL" id="UINC01078640">
    <property type="protein sequence ID" value="SVC19909.1"/>
    <property type="molecule type" value="Genomic_DNA"/>
</dbReference>
<dbReference type="GO" id="GO:0015344">
    <property type="term" value="F:siderophore uptake transmembrane transporter activity"/>
    <property type="evidence" value="ECO:0007669"/>
    <property type="project" value="TreeGrafter"/>
</dbReference>